<keyword evidence="2" id="KW-1133">Transmembrane helix</keyword>
<protein>
    <submittedName>
        <fullName evidence="3">Membrane protein</fullName>
    </submittedName>
</protein>
<evidence type="ECO:0000313" key="3">
    <source>
        <dbReference type="EMBL" id="CDR33883.1"/>
    </source>
</evidence>
<evidence type="ECO:0000256" key="1">
    <source>
        <dbReference type="SAM" id="MobiDB-lite"/>
    </source>
</evidence>
<reference evidence="3" key="1">
    <citation type="submission" date="2013-12" db="EMBL/GenBank/DDBJ databases">
        <authorList>
            <person name="Linke B."/>
        </authorList>
    </citation>
    <scope>NUCLEOTIDE SEQUENCE [LARGE SCALE GENOMIC DNA]</scope>
    <source>
        <strain evidence="3">CRIB-18</strain>
    </source>
</reference>
<feature type="transmembrane region" description="Helical" evidence="2">
    <location>
        <begin position="12"/>
        <end position="32"/>
    </location>
</feature>
<dbReference type="RefSeq" id="WP_041017414.1">
    <property type="nucleotide sequence ID" value="NZ_CCEJ010000004.1"/>
</dbReference>
<accession>A0A090D1Y3</accession>
<gene>
    <name evidence="3" type="ORF">CSEC_1057</name>
</gene>
<name>A0A090D1Y3_9BACT</name>
<comment type="caution">
    <text evidence="3">The sequence shown here is derived from an EMBL/GenBank/DDBJ whole genome shotgun (WGS) entry which is preliminary data.</text>
</comment>
<evidence type="ECO:0000256" key="2">
    <source>
        <dbReference type="SAM" id="Phobius"/>
    </source>
</evidence>
<organism evidence="3 4">
    <name type="scientific">Candidatus Criblamydia sequanensis CRIB-18</name>
    <dbReference type="NCBI Taxonomy" id="1437425"/>
    <lineage>
        <taxon>Bacteria</taxon>
        <taxon>Pseudomonadati</taxon>
        <taxon>Chlamydiota</taxon>
        <taxon>Chlamydiia</taxon>
        <taxon>Parachlamydiales</taxon>
        <taxon>Candidatus Criblamydiaceae</taxon>
        <taxon>Candidatus Criblamydia</taxon>
    </lineage>
</organism>
<keyword evidence="2" id="KW-0812">Transmembrane</keyword>
<sequence>MALKALEKLGAVAAFIPGVSTISGIIKAFVYYNKAQKKDLSIGKEEKDGTEGTAKKAHSFGVSNLLNVNQEKKECYESLWKASIAEAIPGVNFIAAVYSATVLNKLSELREVNQSEAKKEDFLFKKFGLKKTESPDRNNFIFESLTLIEGLKAKNSHVPQSRQNEIKQILANFIFGASFNASSEKNATKVLKKQIIQYEDSKREEGALLEGASHVVAGYSEEIDENSTLEETWRYLLTTISYFDEAKKITDEMQNKKKKLNFPSPPKGPDQNAFD</sequence>
<reference evidence="3" key="2">
    <citation type="submission" date="2014-09" db="EMBL/GenBank/DDBJ databases">
        <title>Criblamydia sequanensis harbors a mega-plasmid encoding arsenite resistance.</title>
        <authorList>
            <person name="Bertelli C."/>
            <person name="Goesmann A."/>
            <person name="Greub G."/>
        </authorList>
    </citation>
    <scope>NUCLEOTIDE SEQUENCE [LARGE SCALE GENOMIC DNA]</scope>
    <source>
        <strain evidence="3">CRIB-18</strain>
    </source>
</reference>
<dbReference type="STRING" id="1437425.CSEC_1057"/>
<keyword evidence="4" id="KW-1185">Reference proteome</keyword>
<feature type="region of interest" description="Disordered" evidence="1">
    <location>
        <begin position="254"/>
        <end position="275"/>
    </location>
</feature>
<proteinExistence type="predicted"/>
<dbReference type="Proteomes" id="UP000031552">
    <property type="component" value="Unassembled WGS sequence"/>
</dbReference>
<keyword evidence="2" id="KW-0472">Membrane</keyword>
<evidence type="ECO:0000313" key="4">
    <source>
        <dbReference type="Proteomes" id="UP000031552"/>
    </source>
</evidence>
<dbReference type="EMBL" id="CCEJ010000004">
    <property type="protein sequence ID" value="CDR33883.1"/>
    <property type="molecule type" value="Genomic_DNA"/>
</dbReference>
<dbReference type="AlphaFoldDB" id="A0A090D1Y3"/>